<sequence length="117" mass="12608">MATKIFTLCFIATLIVLSASYGVVASGDHEQGLMGWVTARSGCRGTVAECLDGDGEFEMDSEANRRILATSNYISYGALQRNTVPCSRRGASYYNCRSGAQANPYTRGCSAITRCRS</sequence>
<feature type="signal peptide" evidence="7">
    <location>
        <begin position="1"/>
        <end position="25"/>
    </location>
</feature>
<organism evidence="8 9">
    <name type="scientific">Actinidia chinensis var. chinensis</name>
    <name type="common">Chinese soft-hair kiwi</name>
    <dbReference type="NCBI Taxonomy" id="1590841"/>
    <lineage>
        <taxon>Eukaryota</taxon>
        <taxon>Viridiplantae</taxon>
        <taxon>Streptophyta</taxon>
        <taxon>Embryophyta</taxon>
        <taxon>Tracheophyta</taxon>
        <taxon>Spermatophyta</taxon>
        <taxon>Magnoliopsida</taxon>
        <taxon>eudicotyledons</taxon>
        <taxon>Gunneridae</taxon>
        <taxon>Pentapetalae</taxon>
        <taxon>asterids</taxon>
        <taxon>Ericales</taxon>
        <taxon>Actinidiaceae</taxon>
        <taxon>Actinidia</taxon>
    </lineage>
</organism>
<keyword evidence="4" id="KW-0372">Hormone</keyword>
<dbReference type="GO" id="GO:0005179">
    <property type="term" value="F:hormone activity"/>
    <property type="evidence" value="ECO:0007669"/>
    <property type="project" value="UniProtKB-KW"/>
</dbReference>
<proteinExistence type="inferred from homology"/>
<protein>
    <submittedName>
        <fullName evidence="8">Rapid alkalinization factor like</fullName>
    </submittedName>
</protein>
<dbReference type="PANTHER" id="PTHR33136">
    <property type="entry name" value="RAPID ALKALINIZATION FACTOR-LIKE"/>
    <property type="match status" value="1"/>
</dbReference>
<dbReference type="Proteomes" id="UP000241394">
    <property type="component" value="Chromosome LG19"/>
</dbReference>
<dbReference type="InterPro" id="IPR008801">
    <property type="entry name" value="RALF"/>
</dbReference>
<dbReference type="PANTHER" id="PTHR33136:SF13">
    <property type="entry name" value="OS10G0328900 PROTEIN"/>
    <property type="match status" value="1"/>
</dbReference>
<gene>
    <name evidence="8" type="ORF">CEY00_Acc21408</name>
</gene>
<dbReference type="InParanoid" id="A0A2R6Q6Z6"/>
<keyword evidence="9" id="KW-1185">Reference proteome</keyword>
<evidence type="ECO:0000313" key="9">
    <source>
        <dbReference type="Proteomes" id="UP000241394"/>
    </source>
</evidence>
<evidence type="ECO:0000313" key="8">
    <source>
        <dbReference type="EMBL" id="PSS03025.1"/>
    </source>
</evidence>
<dbReference type="Gramene" id="PSS03025">
    <property type="protein sequence ID" value="PSS03025"/>
    <property type="gene ID" value="CEY00_Acc21408"/>
</dbReference>
<name>A0A2R6Q6Z6_ACTCC</name>
<dbReference type="Pfam" id="PF05498">
    <property type="entry name" value="RALF"/>
    <property type="match status" value="1"/>
</dbReference>
<dbReference type="GO" id="GO:0009506">
    <property type="term" value="C:plasmodesma"/>
    <property type="evidence" value="ECO:0007669"/>
    <property type="project" value="TreeGrafter"/>
</dbReference>
<dbReference type="FunCoup" id="A0A2R6Q6Z6">
    <property type="interactions" value="156"/>
</dbReference>
<reference evidence="8 9" key="1">
    <citation type="submission" date="2017-07" db="EMBL/GenBank/DDBJ databases">
        <title>An improved, manually edited Actinidia chinensis var. chinensis (kiwifruit) genome highlights the challenges associated with draft genomes and gene prediction in plants.</title>
        <authorList>
            <person name="Pilkington S."/>
            <person name="Crowhurst R."/>
            <person name="Hilario E."/>
            <person name="Nardozza S."/>
            <person name="Fraser L."/>
            <person name="Peng Y."/>
            <person name="Gunaseelan K."/>
            <person name="Simpson R."/>
            <person name="Tahir J."/>
            <person name="Deroles S."/>
            <person name="Templeton K."/>
            <person name="Luo Z."/>
            <person name="Davy M."/>
            <person name="Cheng C."/>
            <person name="Mcneilage M."/>
            <person name="Scaglione D."/>
            <person name="Liu Y."/>
            <person name="Zhang Q."/>
            <person name="Datson P."/>
            <person name="De Silva N."/>
            <person name="Gardiner S."/>
            <person name="Bassett H."/>
            <person name="Chagne D."/>
            <person name="Mccallum J."/>
            <person name="Dzierzon H."/>
            <person name="Deng C."/>
            <person name="Wang Y.-Y."/>
            <person name="Barron N."/>
            <person name="Manako K."/>
            <person name="Bowen J."/>
            <person name="Foster T."/>
            <person name="Erridge Z."/>
            <person name="Tiffin H."/>
            <person name="Waite C."/>
            <person name="Davies K."/>
            <person name="Grierson E."/>
            <person name="Laing W."/>
            <person name="Kirk R."/>
            <person name="Chen X."/>
            <person name="Wood M."/>
            <person name="Montefiori M."/>
            <person name="Brummell D."/>
            <person name="Schwinn K."/>
            <person name="Catanach A."/>
            <person name="Fullerton C."/>
            <person name="Li D."/>
            <person name="Meiyalaghan S."/>
            <person name="Nieuwenhuizen N."/>
            <person name="Read N."/>
            <person name="Prakash R."/>
            <person name="Hunter D."/>
            <person name="Zhang H."/>
            <person name="Mckenzie M."/>
            <person name="Knabel M."/>
            <person name="Harris A."/>
            <person name="Allan A."/>
            <person name="Chen A."/>
            <person name="Janssen B."/>
            <person name="Plunkett B."/>
            <person name="Dwamena C."/>
            <person name="Voogd C."/>
            <person name="Leif D."/>
            <person name="Lafferty D."/>
            <person name="Souleyre E."/>
            <person name="Varkonyi-Gasic E."/>
            <person name="Gambi F."/>
            <person name="Hanley J."/>
            <person name="Yao J.-L."/>
            <person name="Cheung J."/>
            <person name="David K."/>
            <person name="Warren B."/>
            <person name="Marsh K."/>
            <person name="Snowden K."/>
            <person name="Lin-Wang K."/>
            <person name="Brian L."/>
            <person name="Martinez-Sanchez M."/>
            <person name="Wang M."/>
            <person name="Ileperuma N."/>
            <person name="Macnee N."/>
            <person name="Campin R."/>
            <person name="Mcatee P."/>
            <person name="Drummond R."/>
            <person name="Espley R."/>
            <person name="Ireland H."/>
            <person name="Wu R."/>
            <person name="Atkinson R."/>
            <person name="Karunairetnam S."/>
            <person name="Bulley S."/>
            <person name="Chunkath S."/>
            <person name="Hanley Z."/>
            <person name="Storey R."/>
            <person name="Thrimawithana A."/>
            <person name="Thomson S."/>
            <person name="David C."/>
            <person name="Testolin R."/>
        </authorList>
    </citation>
    <scope>NUCLEOTIDE SEQUENCE [LARGE SCALE GENOMIC DNA]</scope>
    <source>
        <strain evidence="9">cv. Red5</strain>
        <tissue evidence="8">Young leaf</tissue>
    </source>
</reference>
<dbReference type="AlphaFoldDB" id="A0A2R6Q6Z6"/>
<evidence type="ECO:0000256" key="2">
    <source>
        <dbReference type="ARBA" id="ARBA00009178"/>
    </source>
</evidence>
<evidence type="ECO:0000256" key="1">
    <source>
        <dbReference type="ARBA" id="ARBA00004613"/>
    </source>
</evidence>
<comment type="caution">
    <text evidence="8">The sequence shown here is derived from an EMBL/GenBank/DDBJ whole genome shotgun (WGS) entry which is preliminary data.</text>
</comment>
<evidence type="ECO:0000256" key="3">
    <source>
        <dbReference type="ARBA" id="ARBA00022525"/>
    </source>
</evidence>
<dbReference type="GO" id="GO:0019722">
    <property type="term" value="P:calcium-mediated signaling"/>
    <property type="evidence" value="ECO:0007669"/>
    <property type="project" value="TreeGrafter"/>
</dbReference>
<evidence type="ECO:0000256" key="6">
    <source>
        <dbReference type="ARBA" id="ARBA00023157"/>
    </source>
</evidence>
<accession>A0A2R6Q6Z6</accession>
<evidence type="ECO:0000256" key="5">
    <source>
        <dbReference type="ARBA" id="ARBA00022729"/>
    </source>
</evidence>
<keyword evidence="3" id="KW-0964">Secreted</keyword>
<feature type="chain" id="PRO_5015352358" evidence="7">
    <location>
        <begin position="26"/>
        <end position="117"/>
    </location>
</feature>
<keyword evidence="5 7" id="KW-0732">Signal</keyword>
<keyword evidence="6" id="KW-1015">Disulfide bond</keyword>
<dbReference type="GO" id="GO:0005576">
    <property type="term" value="C:extracellular region"/>
    <property type="evidence" value="ECO:0007669"/>
    <property type="project" value="UniProtKB-SubCell"/>
</dbReference>
<dbReference type="EMBL" id="NKQK01000019">
    <property type="protein sequence ID" value="PSS03025.1"/>
    <property type="molecule type" value="Genomic_DNA"/>
</dbReference>
<reference evidence="9" key="2">
    <citation type="journal article" date="2018" name="BMC Genomics">
        <title>A manually annotated Actinidia chinensis var. chinensis (kiwifruit) genome highlights the challenges associated with draft genomes and gene prediction in plants.</title>
        <authorList>
            <person name="Pilkington S.M."/>
            <person name="Crowhurst R."/>
            <person name="Hilario E."/>
            <person name="Nardozza S."/>
            <person name="Fraser L."/>
            <person name="Peng Y."/>
            <person name="Gunaseelan K."/>
            <person name="Simpson R."/>
            <person name="Tahir J."/>
            <person name="Deroles S.C."/>
            <person name="Templeton K."/>
            <person name="Luo Z."/>
            <person name="Davy M."/>
            <person name="Cheng C."/>
            <person name="McNeilage M."/>
            <person name="Scaglione D."/>
            <person name="Liu Y."/>
            <person name="Zhang Q."/>
            <person name="Datson P."/>
            <person name="De Silva N."/>
            <person name="Gardiner S.E."/>
            <person name="Bassett H."/>
            <person name="Chagne D."/>
            <person name="McCallum J."/>
            <person name="Dzierzon H."/>
            <person name="Deng C."/>
            <person name="Wang Y.Y."/>
            <person name="Barron L."/>
            <person name="Manako K."/>
            <person name="Bowen J."/>
            <person name="Foster T.M."/>
            <person name="Erridge Z.A."/>
            <person name="Tiffin H."/>
            <person name="Waite C.N."/>
            <person name="Davies K.M."/>
            <person name="Grierson E.P."/>
            <person name="Laing W.A."/>
            <person name="Kirk R."/>
            <person name="Chen X."/>
            <person name="Wood M."/>
            <person name="Montefiori M."/>
            <person name="Brummell D.A."/>
            <person name="Schwinn K.E."/>
            <person name="Catanach A."/>
            <person name="Fullerton C."/>
            <person name="Li D."/>
            <person name="Meiyalaghan S."/>
            <person name="Nieuwenhuizen N."/>
            <person name="Read N."/>
            <person name="Prakash R."/>
            <person name="Hunter D."/>
            <person name="Zhang H."/>
            <person name="McKenzie M."/>
            <person name="Knabel M."/>
            <person name="Harris A."/>
            <person name="Allan A.C."/>
            <person name="Gleave A."/>
            <person name="Chen A."/>
            <person name="Janssen B.J."/>
            <person name="Plunkett B."/>
            <person name="Ampomah-Dwamena C."/>
            <person name="Voogd C."/>
            <person name="Leif D."/>
            <person name="Lafferty D."/>
            <person name="Souleyre E.J.F."/>
            <person name="Varkonyi-Gasic E."/>
            <person name="Gambi F."/>
            <person name="Hanley J."/>
            <person name="Yao J.L."/>
            <person name="Cheung J."/>
            <person name="David K.M."/>
            <person name="Warren B."/>
            <person name="Marsh K."/>
            <person name="Snowden K.C."/>
            <person name="Lin-Wang K."/>
            <person name="Brian L."/>
            <person name="Martinez-Sanchez M."/>
            <person name="Wang M."/>
            <person name="Ileperuma N."/>
            <person name="Macnee N."/>
            <person name="Campin R."/>
            <person name="McAtee P."/>
            <person name="Drummond R.S.M."/>
            <person name="Espley R.V."/>
            <person name="Ireland H.S."/>
            <person name="Wu R."/>
            <person name="Atkinson R.G."/>
            <person name="Karunairetnam S."/>
            <person name="Bulley S."/>
            <person name="Chunkath S."/>
            <person name="Hanley Z."/>
            <person name="Storey R."/>
            <person name="Thrimawithana A.H."/>
            <person name="Thomson S."/>
            <person name="David C."/>
            <person name="Testolin R."/>
            <person name="Huang H."/>
            <person name="Hellens R.P."/>
            <person name="Schaffer R.J."/>
        </authorList>
    </citation>
    <scope>NUCLEOTIDE SEQUENCE [LARGE SCALE GENOMIC DNA]</scope>
    <source>
        <strain evidence="9">cv. Red5</strain>
    </source>
</reference>
<dbReference type="OMA" id="WIPTIRS"/>
<comment type="subcellular location">
    <subcellularLocation>
        <location evidence="1">Secreted</location>
    </subcellularLocation>
</comment>
<dbReference type="OrthoDB" id="1613518at2759"/>
<comment type="similarity">
    <text evidence="2">Belongs to the plant rapid alkalinization factor (RALF) family.</text>
</comment>
<evidence type="ECO:0000256" key="4">
    <source>
        <dbReference type="ARBA" id="ARBA00022702"/>
    </source>
</evidence>
<evidence type="ECO:0000256" key="7">
    <source>
        <dbReference type="SAM" id="SignalP"/>
    </source>
</evidence>